<proteinExistence type="inferred from homology"/>
<dbReference type="InterPro" id="IPR027417">
    <property type="entry name" value="P-loop_NTPase"/>
</dbReference>
<dbReference type="FunFam" id="3.40.50.300:FF:000016">
    <property type="entry name" value="Oligopeptide ABC transporter ATP-binding component"/>
    <property type="match status" value="2"/>
</dbReference>
<name>J4V4Q1_9GAMM</name>
<dbReference type="SUPFAM" id="SSF52540">
    <property type="entry name" value="P-loop containing nucleoside triphosphate hydrolases"/>
    <property type="match status" value="2"/>
</dbReference>
<dbReference type="PROSITE" id="PS00211">
    <property type="entry name" value="ABC_TRANSPORTER_1"/>
    <property type="match status" value="2"/>
</dbReference>
<dbReference type="NCBIfam" id="NF008453">
    <property type="entry name" value="PRK11308.1"/>
    <property type="match status" value="2"/>
</dbReference>
<dbReference type="Pfam" id="PF00005">
    <property type="entry name" value="ABC_tran"/>
    <property type="match status" value="2"/>
</dbReference>
<evidence type="ECO:0000313" key="7">
    <source>
        <dbReference type="Proteomes" id="UP000010116"/>
    </source>
</evidence>
<organism evidence="6 7">
    <name type="scientific">SAR86 cluster bacterium SAR86B</name>
    <dbReference type="NCBI Taxonomy" id="1123867"/>
    <lineage>
        <taxon>Bacteria</taxon>
        <taxon>Pseudomonadati</taxon>
        <taxon>Pseudomonadota</taxon>
        <taxon>Gammaproteobacteria</taxon>
        <taxon>SAR86 cluster</taxon>
    </lineage>
</organism>
<dbReference type="PROSITE" id="PS50893">
    <property type="entry name" value="ABC_TRANSPORTER_2"/>
    <property type="match status" value="2"/>
</dbReference>
<dbReference type="GO" id="GO:0055085">
    <property type="term" value="P:transmembrane transport"/>
    <property type="evidence" value="ECO:0007669"/>
    <property type="project" value="UniProtKB-ARBA"/>
</dbReference>
<keyword evidence="2" id="KW-0813">Transport</keyword>
<dbReference type="Pfam" id="PF08352">
    <property type="entry name" value="oligo_HPY"/>
    <property type="match status" value="1"/>
</dbReference>
<dbReference type="InterPro" id="IPR013563">
    <property type="entry name" value="Oligopep_ABC_C"/>
</dbReference>
<gene>
    <name evidence="6" type="ORF">NT02SARS_0118</name>
</gene>
<keyword evidence="3" id="KW-0547">Nucleotide-binding</keyword>
<comment type="similarity">
    <text evidence="1">Belongs to the ABC transporter superfamily.</text>
</comment>
<feature type="domain" description="ABC transporter" evidence="5">
    <location>
        <begin position="278"/>
        <end position="524"/>
    </location>
</feature>
<dbReference type="NCBIfam" id="NF007739">
    <property type="entry name" value="PRK10419.1"/>
    <property type="match status" value="2"/>
</dbReference>
<evidence type="ECO:0000313" key="6">
    <source>
        <dbReference type="EMBL" id="EJP73482.1"/>
    </source>
</evidence>
<dbReference type="InterPro" id="IPR003439">
    <property type="entry name" value="ABC_transporter-like_ATP-bd"/>
</dbReference>
<evidence type="ECO:0000256" key="3">
    <source>
        <dbReference type="ARBA" id="ARBA00022741"/>
    </source>
</evidence>
<evidence type="ECO:0000259" key="5">
    <source>
        <dbReference type="PROSITE" id="PS50893"/>
    </source>
</evidence>
<keyword evidence="4 6" id="KW-0067">ATP-binding</keyword>
<evidence type="ECO:0000256" key="2">
    <source>
        <dbReference type="ARBA" id="ARBA00022448"/>
    </source>
</evidence>
<accession>J4V4Q1</accession>
<sequence length="533" mass="59527">MTNSLVKISNLSVDFAVRDGSFRAVDGVSFDLHKNETLALVGESGSGKSVTAMSILQLLPRPQATFGSSSSIKFDGNEIIDASSADLRKIRGNIISMVFQEPMTSLNPYHRVGDQITESILLHSKKTKAKAIDEAKDLMKLVEIDDVDRRYKAYPHELSGGQRQRIMIAMSLVNKPQLLIADEPTTALDVTIQAQILDLMSKLQNELGMSILFITHDLGLVEKFSDKVCVMKDGKIVEQGNTHEVFKNPIHEYTIQLLNSEPKPKNSFNHTSDPLLEISNVNVFYNIKSESLFKSSQFHAVKNINLDIHKNSTIGLVGESGSGKSTLGKAIANLVNFEGKIIFNGKDIKNLTQKEQKKAKRDIQIIFQDPYGSLSPRMTIGEIVGEGLSIHFSLTNEEKNQRIDKVLSDVGIDPSMKIKYPHEFSGGQRQRIAIARSLILNPSFVILDEPTSALDRSIQIQVIDLLKKLQDEYSLTYLFISHDLKVIRAMSDYIYVMKQGEIVEHGKSDIVFETPQEDYTKRLLTAALKYATN</sequence>
<dbReference type="GO" id="GO:0005524">
    <property type="term" value="F:ATP binding"/>
    <property type="evidence" value="ECO:0007669"/>
    <property type="project" value="UniProtKB-KW"/>
</dbReference>
<evidence type="ECO:0000256" key="4">
    <source>
        <dbReference type="ARBA" id="ARBA00022840"/>
    </source>
</evidence>
<dbReference type="PANTHER" id="PTHR43776">
    <property type="entry name" value="TRANSPORT ATP-BINDING PROTEIN"/>
    <property type="match status" value="1"/>
</dbReference>
<dbReference type="EMBL" id="JH611165">
    <property type="protein sequence ID" value="EJP73482.1"/>
    <property type="molecule type" value="Genomic_DNA"/>
</dbReference>
<protein>
    <submittedName>
        <fullName evidence="6">Glutathione ABC transporter, ATP-binding protein GsiA</fullName>
    </submittedName>
</protein>
<dbReference type="AlphaFoldDB" id="J4V4Q1"/>
<dbReference type="InterPro" id="IPR003593">
    <property type="entry name" value="AAA+_ATPase"/>
</dbReference>
<dbReference type="InterPro" id="IPR050319">
    <property type="entry name" value="ABC_transp_ATP-bind"/>
</dbReference>
<feature type="domain" description="ABC transporter" evidence="5">
    <location>
        <begin position="6"/>
        <end position="258"/>
    </location>
</feature>
<dbReference type="InterPro" id="IPR017871">
    <property type="entry name" value="ABC_transporter-like_CS"/>
</dbReference>
<dbReference type="GO" id="GO:0016887">
    <property type="term" value="F:ATP hydrolysis activity"/>
    <property type="evidence" value="ECO:0007669"/>
    <property type="project" value="InterPro"/>
</dbReference>
<dbReference type="PANTHER" id="PTHR43776:SF7">
    <property type="entry name" value="D,D-DIPEPTIDE TRANSPORT ATP-BINDING PROTEIN DDPF-RELATED"/>
    <property type="match status" value="1"/>
</dbReference>
<reference evidence="6 7" key="1">
    <citation type="journal article" date="2012" name="ISME J.">
        <title>Genomic insights to SAR86, an abundant and uncultivated marine bacterial lineage.</title>
        <authorList>
            <person name="Dupont C.L."/>
            <person name="Rusch D.B."/>
            <person name="Yooseph S."/>
            <person name="Lombardo M.J."/>
            <person name="Richter R.A."/>
            <person name="Valas R."/>
            <person name="Novotny M."/>
            <person name="Yee-Greenbaum J."/>
            <person name="Selengut J.D."/>
            <person name="Haft D.H."/>
            <person name="Halpern A.L."/>
            <person name="Lasken R.S."/>
            <person name="Nealson K."/>
            <person name="Friedman R."/>
            <person name="Venter J.C."/>
        </authorList>
    </citation>
    <scope>NUCLEOTIDE SEQUENCE [LARGE SCALE GENOMIC DNA]</scope>
</reference>
<dbReference type="Gene3D" id="3.40.50.300">
    <property type="entry name" value="P-loop containing nucleotide triphosphate hydrolases"/>
    <property type="match status" value="2"/>
</dbReference>
<dbReference type="SMART" id="SM00382">
    <property type="entry name" value="AAA"/>
    <property type="match status" value="2"/>
</dbReference>
<evidence type="ECO:0000256" key="1">
    <source>
        <dbReference type="ARBA" id="ARBA00005417"/>
    </source>
</evidence>
<dbReference type="CDD" id="cd03257">
    <property type="entry name" value="ABC_NikE_OppD_transporters"/>
    <property type="match status" value="2"/>
</dbReference>
<dbReference type="GO" id="GO:0015833">
    <property type="term" value="P:peptide transport"/>
    <property type="evidence" value="ECO:0007669"/>
    <property type="project" value="InterPro"/>
</dbReference>
<dbReference type="HOGENOM" id="CLU_000604_86_0_6"/>
<dbReference type="Proteomes" id="UP000010116">
    <property type="component" value="Unassembled WGS sequence"/>
</dbReference>